<evidence type="ECO:0000313" key="2">
    <source>
        <dbReference type="EMBL" id="CAA7262823.1"/>
    </source>
</evidence>
<accession>A0A8S0WI45</accession>
<feature type="domain" description="F-box" evidence="1">
    <location>
        <begin position="10"/>
        <end position="43"/>
    </location>
</feature>
<comment type="caution">
    <text evidence="2">The sequence shown here is derived from an EMBL/GenBank/DDBJ whole genome shotgun (WGS) entry which is preliminary data.</text>
</comment>
<name>A0A8S0WI45_CYCAE</name>
<dbReference type="InterPro" id="IPR001810">
    <property type="entry name" value="F-box_dom"/>
</dbReference>
<dbReference type="AlphaFoldDB" id="A0A8S0WI45"/>
<proteinExistence type="predicted"/>
<dbReference type="Proteomes" id="UP000467700">
    <property type="component" value="Unassembled WGS sequence"/>
</dbReference>
<reference evidence="2 3" key="1">
    <citation type="submission" date="2020-01" db="EMBL/GenBank/DDBJ databases">
        <authorList>
            <person name="Gupta K D."/>
        </authorList>
    </citation>
    <scope>NUCLEOTIDE SEQUENCE [LARGE SCALE GENOMIC DNA]</scope>
</reference>
<organism evidence="2 3">
    <name type="scientific">Cyclocybe aegerita</name>
    <name type="common">Black poplar mushroom</name>
    <name type="synonym">Agrocybe aegerita</name>
    <dbReference type="NCBI Taxonomy" id="1973307"/>
    <lineage>
        <taxon>Eukaryota</taxon>
        <taxon>Fungi</taxon>
        <taxon>Dikarya</taxon>
        <taxon>Basidiomycota</taxon>
        <taxon>Agaricomycotina</taxon>
        <taxon>Agaricomycetes</taxon>
        <taxon>Agaricomycetidae</taxon>
        <taxon>Agaricales</taxon>
        <taxon>Agaricineae</taxon>
        <taxon>Bolbitiaceae</taxon>
        <taxon>Cyclocybe</taxon>
    </lineage>
</organism>
<dbReference type="Pfam" id="PF00646">
    <property type="entry name" value="F-box"/>
    <property type="match status" value="1"/>
</dbReference>
<dbReference type="OrthoDB" id="3030848at2759"/>
<evidence type="ECO:0000313" key="3">
    <source>
        <dbReference type="Proteomes" id="UP000467700"/>
    </source>
</evidence>
<sequence length="378" mass="44445">MNNPQIAPLLPPELINAIISEVDSKQVLLNLRLTSKTFSEIATPHAFRTFDVPMKSNAKRLAMEFWEALDLVRHVQEVRLNAPDGTEGFWDVVKDDEGNDVLQLPLTSEWEWTYRIEDIKFIFSNLVKFPRLHTLRLYCIEKYRPQPRWEDPDYEPTPSYMLELEICRAIASSKLVEMVQTFEIQHLLPYRLVLHHFNSPSSRLTSLTITDCLRNPCISLWFWRVITFPRLQHLHLEKVGIKIRQEPFVPPHTDLETFLLRHGSIKTLKLHKCLIAGRELDDPNELDFPRTWAPVWESVAEILPHLIRFDFEPAPRRHADENSTFVDYIKLVYGLYYSSLGYHSMPSYDWEANADDLPSERDEAVAWEELQLTLEKRR</sequence>
<keyword evidence="3" id="KW-1185">Reference proteome</keyword>
<dbReference type="EMBL" id="CACVBS010000037">
    <property type="protein sequence ID" value="CAA7262823.1"/>
    <property type="molecule type" value="Genomic_DNA"/>
</dbReference>
<evidence type="ECO:0000259" key="1">
    <source>
        <dbReference type="Pfam" id="PF00646"/>
    </source>
</evidence>
<gene>
    <name evidence="2" type="ORF">AAE3_LOCUS5200</name>
</gene>
<protein>
    <recommendedName>
        <fullName evidence="1">F-box domain-containing protein</fullName>
    </recommendedName>
</protein>